<evidence type="ECO:0000259" key="4">
    <source>
        <dbReference type="PROSITE" id="PS50893"/>
    </source>
</evidence>
<keyword evidence="3 5" id="KW-0067">ATP-binding</keyword>
<dbReference type="RefSeq" id="WP_221029548.1">
    <property type="nucleotide sequence ID" value="NZ_CP139781.1"/>
</dbReference>
<evidence type="ECO:0000313" key="6">
    <source>
        <dbReference type="Proteomes" id="UP000738431"/>
    </source>
</evidence>
<reference evidence="5 6" key="1">
    <citation type="submission" date="2021-08" db="EMBL/GenBank/DDBJ databases">
        <authorList>
            <person name="Zhang D."/>
            <person name="Zhang A."/>
            <person name="Wang L."/>
        </authorList>
    </citation>
    <scope>NUCLEOTIDE SEQUENCE [LARGE SCALE GENOMIC DNA]</scope>
    <source>
        <strain evidence="5 6">WL0086</strain>
    </source>
</reference>
<dbReference type="PROSITE" id="PS50893">
    <property type="entry name" value="ABC_TRANSPORTER_2"/>
    <property type="match status" value="1"/>
</dbReference>
<dbReference type="InterPro" id="IPR027417">
    <property type="entry name" value="P-loop_NTPase"/>
</dbReference>
<protein>
    <submittedName>
        <fullName evidence="5">ABC transporter ATP-binding protein</fullName>
    </submittedName>
</protein>
<evidence type="ECO:0000256" key="1">
    <source>
        <dbReference type="ARBA" id="ARBA00022448"/>
    </source>
</evidence>
<evidence type="ECO:0000256" key="3">
    <source>
        <dbReference type="ARBA" id="ARBA00022840"/>
    </source>
</evidence>
<evidence type="ECO:0000256" key="2">
    <source>
        <dbReference type="ARBA" id="ARBA00022741"/>
    </source>
</evidence>
<feature type="domain" description="ABC transporter" evidence="4">
    <location>
        <begin position="5"/>
        <end position="232"/>
    </location>
</feature>
<dbReference type="SUPFAM" id="SSF52540">
    <property type="entry name" value="P-loop containing nucleoside triphosphate hydrolases"/>
    <property type="match status" value="1"/>
</dbReference>
<dbReference type="InterPro" id="IPR003439">
    <property type="entry name" value="ABC_transporter-like_ATP-bd"/>
</dbReference>
<sequence length="305" mass="33938">MTAALTATQLTRRFGRTTAIDQIDLVVPTGSIFALLGPNGAGKSTCLKLWLNLLRPTAGEATLLGRSSRSLRAADFERIGYVAEGQDLPLWMTVDRFIAYCRAFYPRWDHALEKRLRDLFDLPGARQLKHLSRGMRMKAALLSTLSFRPEILLLDEPFSGLDPLVRDELVAALLELPGTDRPATVVISTHDLDDVQRLIDHVAFLHDGRLLLSESLDALTARHRAIEISAEQPLTPPTAPPGAAWQRIEQPFPRALRAIDTRWDPATSPTALRAAFPGAHIEDRPLSLRELFLLLARRVKTPSVR</sequence>
<proteinExistence type="predicted"/>
<evidence type="ECO:0000313" key="5">
    <source>
        <dbReference type="EMBL" id="WRQ87038.1"/>
    </source>
</evidence>
<dbReference type="EMBL" id="CP139781">
    <property type="protein sequence ID" value="WRQ87038.1"/>
    <property type="molecule type" value="Genomic_DNA"/>
</dbReference>
<dbReference type="GO" id="GO:0005524">
    <property type="term" value="F:ATP binding"/>
    <property type="evidence" value="ECO:0007669"/>
    <property type="project" value="UniProtKB-KW"/>
</dbReference>
<dbReference type="Pfam" id="PF00005">
    <property type="entry name" value="ABC_tran"/>
    <property type="match status" value="1"/>
</dbReference>
<dbReference type="SMART" id="SM00382">
    <property type="entry name" value="AAA"/>
    <property type="match status" value="1"/>
</dbReference>
<dbReference type="CDD" id="cd03230">
    <property type="entry name" value="ABC_DR_subfamily_A"/>
    <property type="match status" value="1"/>
</dbReference>
<dbReference type="InterPro" id="IPR051782">
    <property type="entry name" value="ABC_Transporter_VariousFunc"/>
</dbReference>
<dbReference type="PANTHER" id="PTHR42939:SF1">
    <property type="entry name" value="ABC TRANSPORTER ATP-BINDING PROTEIN ALBC-RELATED"/>
    <property type="match status" value="1"/>
</dbReference>
<reference evidence="5 6" key="2">
    <citation type="submission" date="2023-12" db="EMBL/GenBank/DDBJ databases">
        <title>Description of an unclassified Opitutus bacterium of Verrucomicrobiota.</title>
        <authorList>
            <person name="Zhang D.-F."/>
        </authorList>
    </citation>
    <scope>NUCLEOTIDE SEQUENCE [LARGE SCALE GENOMIC DNA]</scope>
    <source>
        <strain evidence="5 6">WL0086</strain>
    </source>
</reference>
<accession>A0ABZ1C6Z8</accession>
<dbReference type="Proteomes" id="UP000738431">
    <property type="component" value="Chromosome"/>
</dbReference>
<organism evidence="5 6">
    <name type="scientific">Actomonas aquatica</name>
    <dbReference type="NCBI Taxonomy" id="2866162"/>
    <lineage>
        <taxon>Bacteria</taxon>
        <taxon>Pseudomonadati</taxon>
        <taxon>Verrucomicrobiota</taxon>
        <taxon>Opitutia</taxon>
        <taxon>Opitutales</taxon>
        <taxon>Opitutaceae</taxon>
        <taxon>Actomonas</taxon>
    </lineage>
</organism>
<gene>
    <name evidence="5" type="ORF">K1X11_019665</name>
</gene>
<dbReference type="InterPro" id="IPR003593">
    <property type="entry name" value="AAA+_ATPase"/>
</dbReference>
<dbReference type="Gene3D" id="3.40.50.300">
    <property type="entry name" value="P-loop containing nucleotide triphosphate hydrolases"/>
    <property type="match status" value="1"/>
</dbReference>
<name>A0ABZ1C6Z8_9BACT</name>
<keyword evidence="1" id="KW-0813">Transport</keyword>
<dbReference type="PANTHER" id="PTHR42939">
    <property type="entry name" value="ABC TRANSPORTER ATP-BINDING PROTEIN ALBC-RELATED"/>
    <property type="match status" value="1"/>
</dbReference>
<keyword evidence="2" id="KW-0547">Nucleotide-binding</keyword>
<keyword evidence="6" id="KW-1185">Reference proteome</keyword>